<sequence>MNMAAPTASAAALADPRAPRTSPVDRADLGREEARIGGLEDYVALTKPRIVALVLVTVTVGYLLGARGAANPFYLASALVGTALVAASGSVWNQVVERSRDARMRRTARRPIPSGRVSAGKAAVFGTALGLAGLALLLVGPHPVAAAVALVTFVLYAFVYTLLKPVTTLNTAVGAVPGALPPVIGWAAATGQLGIEAWALFLIVFLWQFPHFLAIAWIHREDYARGGHRMLPCVDPLGVLTGRQAAGHALVLVPVGLLPVAIGLAGPVYCIGALALGLYYLAGAVRFWQDVSDATARRLLGASFLHLPAILLLLLLNPLPA</sequence>
<dbReference type="Gene3D" id="1.10.357.140">
    <property type="entry name" value="UbiA prenyltransferase"/>
    <property type="match status" value="1"/>
</dbReference>
<comment type="subcellular location">
    <subcellularLocation>
        <location evidence="9">Cell membrane</location>
        <topology evidence="9">Multi-pass membrane protein</topology>
    </subcellularLocation>
    <subcellularLocation>
        <location evidence="1">Membrane</location>
        <topology evidence="1">Multi-pass membrane protein</topology>
    </subcellularLocation>
</comment>
<dbReference type="CDD" id="cd13957">
    <property type="entry name" value="PT_UbiA_Cox10"/>
    <property type="match status" value="1"/>
</dbReference>
<dbReference type="EC" id="2.5.1.141" evidence="9"/>
<feature type="compositionally biased region" description="Low complexity" evidence="10">
    <location>
        <begin position="1"/>
        <end position="16"/>
    </location>
</feature>
<dbReference type="GO" id="GO:0008495">
    <property type="term" value="F:protoheme IX farnesyltransferase activity"/>
    <property type="evidence" value="ECO:0007669"/>
    <property type="project" value="UniProtKB-UniRule"/>
</dbReference>
<evidence type="ECO:0000256" key="5">
    <source>
        <dbReference type="ARBA" id="ARBA00022989"/>
    </source>
</evidence>
<dbReference type="Proteomes" id="UP000317835">
    <property type="component" value="Chromosome"/>
</dbReference>
<dbReference type="InterPro" id="IPR006369">
    <property type="entry name" value="Protohaem_IX_farnesylTrfase"/>
</dbReference>
<comment type="function">
    <text evidence="9">Converts heme B (protoheme IX) to heme O by substitution of the vinyl group on carbon 2 of heme B porphyrin ring with a hydroxyethyl farnesyl side group.</text>
</comment>
<dbReference type="RefSeq" id="WP_231749604.1">
    <property type="nucleotide sequence ID" value="NZ_CP036426.1"/>
</dbReference>
<feature type="transmembrane region" description="Helical" evidence="9">
    <location>
        <begin position="117"/>
        <end position="138"/>
    </location>
</feature>
<feature type="transmembrane region" description="Helical" evidence="9">
    <location>
        <begin position="73"/>
        <end position="96"/>
    </location>
</feature>
<evidence type="ECO:0000256" key="2">
    <source>
        <dbReference type="ARBA" id="ARBA00022475"/>
    </source>
</evidence>
<feature type="transmembrane region" description="Helical" evidence="9">
    <location>
        <begin position="195"/>
        <end position="218"/>
    </location>
</feature>
<keyword evidence="6 9" id="KW-0350">Heme biosynthesis</keyword>
<feature type="region of interest" description="Disordered" evidence="10">
    <location>
        <begin position="1"/>
        <end position="27"/>
    </location>
</feature>
<comment type="pathway">
    <text evidence="9">Porphyrin-containing compound metabolism; heme O biosynthesis; heme O from protoheme: step 1/1.</text>
</comment>
<evidence type="ECO:0000256" key="4">
    <source>
        <dbReference type="ARBA" id="ARBA00022692"/>
    </source>
</evidence>
<keyword evidence="5 9" id="KW-1133">Transmembrane helix</keyword>
<organism evidence="11 12">
    <name type="scientific">Tautonia plasticadhaerens</name>
    <dbReference type="NCBI Taxonomy" id="2527974"/>
    <lineage>
        <taxon>Bacteria</taxon>
        <taxon>Pseudomonadati</taxon>
        <taxon>Planctomycetota</taxon>
        <taxon>Planctomycetia</taxon>
        <taxon>Isosphaerales</taxon>
        <taxon>Isosphaeraceae</taxon>
        <taxon>Tautonia</taxon>
    </lineage>
</organism>
<dbReference type="KEGG" id="tpla:ElP_19620"/>
<dbReference type="InterPro" id="IPR000537">
    <property type="entry name" value="UbiA_prenyltransferase"/>
</dbReference>
<evidence type="ECO:0000256" key="9">
    <source>
        <dbReference type="HAMAP-Rule" id="MF_00154"/>
    </source>
</evidence>
<comment type="catalytic activity">
    <reaction evidence="8 9">
        <text>heme b + (2E,6E)-farnesyl diphosphate + H2O = Fe(II)-heme o + diphosphate</text>
        <dbReference type="Rhea" id="RHEA:28070"/>
        <dbReference type="ChEBI" id="CHEBI:15377"/>
        <dbReference type="ChEBI" id="CHEBI:33019"/>
        <dbReference type="ChEBI" id="CHEBI:60344"/>
        <dbReference type="ChEBI" id="CHEBI:60530"/>
        <dbReference type="ChEBI" id="CHEBI:175763"/>
        <dbReference type="EC" id="2.5.1.141"/>
    </reaction>
</comment>
<feature type="transmembrane region" description="Helical" evidence="9">
    <location>
        <begin position="250"/>
        <end position="279"/>
    </location>
</feature>
<dbReference type="UniPathway" id="UPA00834">
    <property type="reaction ID" value="UER00712"/>
</dbReference>
<keyword evidence="4 9" id="KW-0812">Transmembrane</keyword>
<evidence type="ECO:0000256" key="8">
    <source>
        <dbReference type="ARBA" id="ARBA00047690"/>
    </source>
</evidence>
<feature type="transmembrane region" description="Helical" evidence="9">
    <location>
        <begin position="144"/>
        <end position="163"/>
    </location>
</feature>
<proteinExistence type="inferred from homology"/>
<dbReference type="GO" id="GO:0048034">
    <property type="term" value="P:heme O biosynthetic process"/>
    <property type="evidence" value="ECO:0007669"/>
    <property type="project" value="UniProtKB-UniRule"/>
</dbReference>
<dbReference type="HAMAP" id="MF_00154">
    <property type="entry name" value="CyoE_CtaB"/>
    <property type="match status" value="1"/>
</dbReference>
<keyword evidence="12" id="KW-1185">Reference proteome</keyword>
<feature type="transmembrane region" description="Helical" evidence="9">
    <location>
        <begin position="50"/>
        <end position="67"/>
    </location>
</feature>
<keyword evidence="3 9" id="KW-0808">Transferase</keyword>
<comment type="similarity">
    <text evidence="9">Belongs to the UbiA prenyltransferase family. Protoheme IX farnesyltransferase subfamily.</text>
</comment>
<protein>
    <recommendedName>
        <fullName evidence="9">Protoheme IX farnesyltransferase</fullName>
        <ecNumber evidence="9">2.5.1.141</ecNumber>
    </recommendedName>
    <alternativeName>
        <fullName evidence="9">Heme B farnesyltransferase</fullName>
    </alternativeName>
    <alternativeName>
        <fullName evidence="9">Heme O synthase</fullName>
    </alternativeName>
</protein>
<dbReference type="InterPro" id="IPR044878">
    <property type="entry name" value="UbiA_sf"/>
</dbReference>
<accession>A0A518GZS0</accession>
<evidence type="ECO:0000313" key="11">
    <source>
        <dbReference type="EMBL" id="QDV34080.1"/>
    </source>
</evidence>
<dbReference type="NCBIfam" id="TIGR01473">
    <property type="entry name" value="cyoE_ctaB"/>
    <property type="match status" value="1"/>
</dbReference>
<evidence type="ECO:0000313" key="12">
    <source>
        <dbReference type="Proteomes" id="UP000317835"/>
    </source>
</evidence>
<reference evidence="11 12" key="1">
    <citation type="submission" date="2019-02" db="EMBL/GenBank/DDBJ databases">
        <title>Deep-cultivation of Planctomycetes and their phenomic and genomic characterization uncovers novel biology.</title>
        <authorList>
            <person name="Wiegand S."/>
            <person name="Jogler M."/>
            <person name="Boedeker C."/>
            <person name="Pinto D."/>
            <person name="Vollmers J."/>
            <person name="Rivas-Marin E."/>
            <person name="Kohn T."/>
            <person name="Peeters S.H."/>
            <person name="Heuer A."/>
            <person name="Rast P."/>
            <person name="Oberbeckmann S."/>
            <person name="Bunk B."/>
            <person name="Jeske O."/>
            <person name="Meyerdierks A."/>
            <person name="Storesund J.E."/>
            <person name="Kallscheuer N."/>
            <person name="Luecker S."/>
            <person name="Lage O.M."/>
            <person name="Pohl T."/>
            <person name="Merkel B.J."/>
            <person name="Hornburger P."/>
            <person name="Mueller R.-W."/>
            <person name="Bruemmer F."/>
            <person name="Labrenz M."/>
            <person name="Spormann A.M."/>
            <person name="Op den Camp H."/>
            <person name="Overmann J."/>
            <person name="Amann R."/>
            <person name="Jetten M.S.M."/>
            <person name="Mascher T."/>
            <person name="Medema M.H."/>
            <person name="Devos D.P."/>
            <person name="Kaster A.-K."/>
            <person name="Ovreas L."/>
            <person name="Rohde M."/>
            <person name="Galperin M.Y."/>
            <person name="Jogler C."/>
        </authorList>
    </citation>
    <scope>NUCLEOTIDE SEQUENCE [LARGE SCALE GENOMIC DNA]</scope>
    <source>
        <strain evidence="11 12">ElP</strain>
    </source>
</reference>
<dbReference type="AlphaFoldDB" id="A0A518GZS0"/>
<gene>
    <name evidence="9 11" type="primary">ctaB</name>
    <name evidence="11" type="ORF">ElP_19620</name>
</gene>
<evidence type="ECO:0000256" key="1">
    <source>
        <dbReference type="ARBA" id="ARBA00004141"/>
    </source>
</evidence>
<dbReference type="PANTHER" id="PTHR43448">
    <property type="entry name" value="PROTOHEME IX FARNESYLTRANSFERASE, MITOCHONDRIAL"/>
    <property type="match status" value="1"/>
</dbReference>
<dbReference type="PANTHER" id="PTHR43448:SF2">
    <property type="entry name" value="PROTOHEME IX FARNESYLTRANSFERASE, MITOCHONDRIAL"/>
    <property type="match status" value="1"/>
</dbReference>
<keyword evidence="7 9" id="KW-0472">Membrane</keyword>
<dbReference type="FunFam" id="1.10.357.140:FF:000006">
    <property type="entry name" value="Protoheme IX farnesyltransferase, mitochondrial"/>
    <property type="match status" value="1"/>
</dbReference>
<evidence type="ECO:0000256" key="3">
    <source>
        <dbReference type="ARBA" id="ARBA00022679"/>
    </source>
</evidence>
<evidence type="ECO:0000256" key="7">
    <source>
        <dbReference type="ARBA" id="ARBA00023136"/>
    </source>
</evidence>
<dbReference type="Pfam" id="PF01040">
    <property type="entry name" value="UbiA"/>
    <property type="match status" value="1"/>
</dbReference>
<evidence type="ECO:0000256" key="6">
    <source>
        <dbReference type="ARBA" id="ARBA00023133"/>
    </source>
</evidence>
<comment type="miscellaneous">
    <text evidence="9">Carbon 2 of the heme B porphyrin ring is defined according to the Fischer nomenclature.</text>
</comment>
<feature type="transmembrane region" description="Helical" evidence="9">
    <location>
        <begin position="299"/>
        <end position="316"/>
    </location>
</feature>
<name>A0A518GZS0_9BACT</name>
<keyword evidence="2 9" id="KW-1003">Cell membrane</keyword>
<dbReference type="GO" id="GO:0005886">
    <property type="term" value="C:plasma membrane"/>
    <property type="evidence" value="ECO:0007669"/>
    <property type="project" value="UniProtKB-SubCell"/>
</dbReference>
<dbReference type="EMBL" id="CP036426">
    <property type="protein sequence ID" value="QDV34080.1"/>
    <property type="molecule type" value="Genomic_DNA"/>
</dbReference>
<evidence type="ECO:0000256" key="10">
    <source>
        <dbReference type="SAM" id="MobiDB-lite"/>
    </source>
</evidence>